<feature type="transmembrane region" description="Helical" evidence="1">
    <location>
        <begin position="6"/>
        <end position="24"/>
    </location>
</feature>
<name>B0SUW7_CAUSK</name>
<feature type="transmembrane region" description="Helical" evidence="1">
    <location>
        <begin position="62"/>
        <end position="79"/>
    </location>
</feature>
<evidence type="ECO:0000256" key="1">
    <source>
        <dbReference type="SAM" id="Phobius"/>
    </source>
</evidence>
<keyword evidence="1" id="KW-0812">Transmembrane</keyword>
<sequence length="88" mass="9104">MVFVVLGGQMAALGVLTAALALRLSRGHAPDRRELALLGGAGALSVGTMSVVNLVLASDFRWLLILPVAAWAVAIALAARDAGRLNER</sequence>
<evidence type="ECO:0000313" key="2">
    <source>
        <dbReference type="EMBL" id="ABZ71436.1"/>
    </source>
</evidence>
<organism evidence="2">
    <name type="scientific">Caulobacter sp. (strain K31)</name>
    <dbReference type="NCBI Taxonomy" id="366602"/>
    <lineage>
        <taxon>Bacteria</taxon>
        <taxon>Pseudomonadati</taxon>
        <taxon>Pseudomonadota</taxon>
        <taxon>Alphaproteobacteria</taxon>
        <taxon>Caulobacterales</taxon>
        <taxon>Caulobacteraceae</taxon>
        <taxon>Caulobacter</taxon>
    </lineage>
</organism>
<dbReference type="EMBL" id="CP000927">
    <property type="protein sequence ID" value="ABZ71436.1"/>
    <property type="molecule type" value="Genomic_DNA"/>
</dbReference>
<dbReference type="KEGG" id="cak:Caul_2309"/>
<dbReference type="AlphaFoldDB" id="B0SUW7"/>
<dbReference type="HOGENOM" id="CLU_2463419_0_0_5"/>
<keyword evidence="1" id="KW-0472">Membrane</keyword>
<dbReference type="STRING" id="366602.Caul_2309"/>
<feature type="transmembrane region" description="Helical" evidence="1">
    <location>
        <begin position="36"/>
        <end position="56"/>
    </location>
</feature>
<reference evidence="2" key="1">
    <citation type="submission" date="2008-01" db="EMBL/GenBank/DDBJ databases">
        <title>Complete sequence of chromosome of Caulobacter sp. K31.</title>
        <authorList>
            <consortium name="US DOE Joint Genome Institute"/>
            <person name="Copeland A."/>
            <person name="Lucas S."/>
            <person name="Lapidus A."/>
            <person name="Barry K."/>
            <person name="Glavina del Rio T."/>
            <person name="Dalin E."/>
            <person name="Tice H."/>
            <person name="Pitluck S."/>
            <person name="Bruce D."/>
            <person name="Goodwin L."/>
            <person name="Thompson L.S."/>
            <person name="Brettin T."/>
            <person name="Detter J.C."/>
            <person name="Han C."/>
            <person name="Schmutz J."/>
            <person name="Larimer F."/>
            <person name="Land M."/>
            <person name="Hauser L."/>
            <person name="Kyrpides N."/>
            <person name="Kim E."/>
            <person name="Stephens C."/>
            <person name="Richardson P."/>
        </authorList>
    </citation>
    <scope>NUCLEOTIDE SEQUENCE [LARGE SCALE GENOMIC DNA]</scope>
    <source>
        <strain evidence="2">K31</strain>
    </source>
</reference>
<keyword evidence="1" id="KW-1133">Transmembrane helix</keyword>
<proteinExistence type="predicted"/>
<gene>
    <name evidence="2" type="ordered locus">Caul_2309</name>
</gene>
<protein>
    <submittedName>
        <fullName evidence="2">Uncharacterized protein</fullName>
    </submittedName>
</protein>
<accession>B0SUW7</accession>